<name>A0A5C2SAX0_9APHY</name>
<evidence type="ECO:0000313" key="3">
    <source>
        <dbReference type="Proteomes" id="UP000313359"/>
    </source>
</evidence>
<proteinExistence type="predicted"/>
<gene>
    <name evidence="2" type="ORF">L227DRAFT_101338</name>
</gene>
<keyword evidence="3" id="KW-1185">Reference proteome</keyword>
<sequence length="265" mass="29421">MITIYHRSLAPLFVVCAHTSAKSEYRRNRVNRNSVPLASSTREMQFFSSSSAAAAEHFSAFPVEYSDSQYRLRYHNTLHVVLGCVLHVYEYLQLLGKEREDIRMRCVWDVSRYPTLAPPPTPATMPPSLNRKCSLSAGCASAYPHPSRTRMAVQRRRPSHDEHTAATVTVTTTVVFVRPTWTRDVVPSPSTTLPADIMSESMPTQTGQANSMTITGSVRSGIVGGVVVFVGLVIVVGVIWVIRSQAKRRRQALGLKPSRSSEYPS</sequence>
<keyword evidence="1" id="KW-1133">Transmembrane helix</keyword>
<dbReference type="AlphaFoldDB" id="A0A5C2SAX0"/>
<protein>
    <submittedName>
        <fullName evidence="2">Uncharacterized protein</fullName>
    </submittedName>
</protein>
<organism evidence="2 3">
    <name type="scientific">Lentinus tigrinus ALCF2SS1-6</name>
    <dbReference type="NCBI Taxonomy" id="1328759"/>
    <lineage>
        <taxon>Eukaryota</taxon>
        <taxon>Fungi</taxon>
        <taxon>Dikarya</taxon>
        <taxon>Basidiomycota</taxon>
        <taxon>Agaricomycotina</taxon>
        <taxon>Agaricomycetes</taxon>
        <taxon>Polyporales</taxon>
        <taxon>Polyporaceae</taxon>
        <taxon>Lentinus</taxon>
    </lineage>
</organism>
<keyword evidence="1" id="KW-0812">Transmembrane</keyword>
<evidence type="ECO:0000313" key="2">
    <source>
        <dbReference type="EMBL" id="RPD60408.1"/>
    </source>
</evidence>
<feature type="transmembrane region" description="Helical" evidence="1">
    <location>
        <begin position="221"/>
        <end position="242"/>
    </location>
</feature>
<dbReference type="EMBL" id="ML122266">
    <property type="protein sequence ID" value="RPD60408.1"/>
    <property type="molecule type" value="Genomic_DNA"/>
</dbReference>
<dbReference type="OrthoDB" id="10665414at2759"/>
<keyword evidence="1" id="KW-0472">Membrane</keyword>
<dbReference type="Proteomes" id="UP000313359">
    <property type="component" value="Unassembled WGS sequence"/>
</dbReference>
<evidence type="ECO:0000256" key="1">
    <source>
        <dbReference type="SAM" id="Phobius"/>
    </source>
</evidence>
<reference evidence="2" key="1">
    <citation type="journal article" date="2018" name="Genome Biol. Evol.">
        <title>Genomics and development of Lentinus tigrinus, a white-rot wood-decaying mushroom with dimorphic fruiting bodies.</title>
        <authorList>
            <person name="Wu B."/>
            <person name="Xu Z."/>
            <person name="Knudson A."/>
            <person name="Carlson A."/>
            <person name="Chen N."/>
            <person name="Kovaka S."/>
            <person name="LaButti K."/>
            <person name="Lipzen A."/>
            <person name="Pennachio C."/>
            <person name="Riley R."/>
            <person name="Schakwitz W."/>
            <person name="Umezawa K."/>
            <person name="Ohm R.A."/>
            <person name="Grigoriev I.V."/>
            <person name="Nagy L.G."/>
            <person name="Gibbons J."/>
            <person name="Hibbett D."/>
        </authorList>
    </citation>
    <scope>NUCLEOTIDE SEQUENCE [LARGE SCALE GENOMIC DNA]</scope>
    <source>
        <strain evidence="2">ALCF2SS1-6</strain>
    </source>
</reference>
<accession>A0A5C2SAX0</accession>